<accession>A0A485CA74</accession>
<dbReference type="Proteomes" id="UP000332594">
    <property type="component" value="Unassembled WGS sequence"/>
</dbReference>
<evidence type="ECO:0000313" key="2">
    <source>
        <dbReference type="Proteomes" id="UP000332594"/>
    </source>
</evidence>
<dbReference type="AlphaFoldDB" id="A0A485CA74"/>
<proteinExistence type="predicted"/>
<dbReference type="EMBL" id="CAADJG010000002">
    <property type="protein sequence ID" value="VFS81923.1"/>
    <property type="molecule type" value="Genomic_DNA"/>
</dbReference>
<evidence type="ECO:0000313" key="1">
    <source>
        <dbReference type="EMBL" id="VFS81923.1"/>
    </source>
</evidence>
<sequence>MEHDVDFVEGQPVLHQPVEGFKAGAGVVGKEPDHFAIAPGAVLGHQMHRHVEVAQGHQRLDIVLFTLLKQRAVEGDPLRIRLLLVAVGEQAAPGNRGAKYAKAHLRHQGDILFIAMIKIDRRMAGIELIVTQLKALFQPQLDRQAPGAVGKGIDGS</sequence>
<name>A0A485CA74_RAOTE</name>
<organism evidence="1 2">
    <name type="scientific">Raoultella terrigena</name>
    <name type="common">Klebsiella terrigena</name>
    <dbReference type="NCBI Taxonomy" id="577"/>
    <lineage>
        <taxon>Bacteria</taxon>
        <taxon>Pseudomonadati</taxon>
        <taxon>Pseudomonadota</taxon>
        <taxon>Gammaproteobacteria</taxon>
        <taxon>Enterobacterales</taxon>
        <taxon>Enterobacteriaceae</taxon>
        <taxon>Klebsiella/Raoultella group</taxon>
        <taxon>Raoultella</taxon>
    </lineage>
</organism>
<gene>
    <name evidence="1" type="ORF">NCTC13038_04520</name>
</gene>
<protein>
    <submittedName>
        <fullName evidence="1">Uncharacterized protein</fullName>
    </submittedName>
</protein>
<reference evidence="1 2" key="1">
    <citation type="submission" date="2019-03" db="EMBL/GenBank/DDBJ databases">
        <authorList>
            <consortium name="Pathogen Informatics"/>
        </authorList>
    </citation>
    <scope>NUCLEOTIDE SEQUENCE [LARGE SCALE GENOMIC DNA]</scope>
    <source>
        <strain evidence="1 2">NCTC13038</strain>
    </source>
</reference>